<sequence length="90" mass="9945">MQRFACTLALLAFVAIPQSASAQNNTPCRLGDPVSRRCPDSPLYNRRGVDIRPTDPSPAFRSTPFQSPFGSGESRPSQQEQLRRRNGSPQ</sequence>
<accession>A0A917I6T0</accession>
<feature type="region of interest" description="Disordered" evidence="1">
    <location>
        <begin position="22"/>
        <end position="90"/>
    </location>
</feature>
<reference evidence="3" key="2">
    <citation type="submission" date="2020-09" db="EMBL/GenBank/DDBJ databases">
        <authorList>
            <person name="Sun Q."/>
            <person name="Zhou Y."/>
        </authorList>
    </citation>
    <scope>NUCLEOTIDE SEQUENCE</scope>
    <source>
        <strain evidence="3">CGMCC 1.12214</strain>
    </source>
</reference>
<dbReference type="Proteomes" id="UP000603912">
    <property type="component" value="Unassembled WGS sequence"/>
</dbReference>
<gene>
    <name evidence="3" type="ORF">GCM10007036_18600</name>
</gene>
<proteinExistence type="predicted"/>
<reference evidence="3" key="1">
    <citation type="journal article" date="2014" name="Int. J. Syst. Evol. Microbiol.">
        <title>Complete genome sequence of Corynebacterium casei LMG S-19264T (=DSM 44701T), isolated from a smear-ripened cheese.</title>
        <authorList>
            <consortium name="US DOE Joint Genome Institute (JGI-PGF)"/>
            <person name="Walter F."/>
            <person name="Albersmeier A."/>
            <person name="Kalinowski J."/>
            <person name="Ruckert C."/>
        </authorList>
    </citation>
    <scope>NUCLEOTIDE SEQUENCE</scope>
    <source>
        <strain evidence="3">CGMCC 1.12214</strain>
    </source>
</reference>
<feature type="compositionally biased region" description="Polar residues" evidence="1">
    <location>
        <begin position="63"/>
        <end position="80"/>
    </location>
</feature>
<keyword evidence="4" id="KW-1185">Reference proteome</keyword>
<evidence type="ECO:0000256" key="1">
    <source>
        <dbReference type="SAM" id="MobiDB-lite"/>
    </source>
</evidence>
<dbReference type="AlphaFoldDB" id="A0A917I6T0"/>
<organism evidence="3 4">
    <name type="scientific">Alsobacter metallidurans</name>
    <dbReference type="NCBI Taxonomy" id="340221"/>
    <lineage>
        <taxon>Bacteria</taxon>
        <taxon>Pseudomonadati</taxon>
        <taxon>Pseudomonadota</taxon>
        <taxon>Alphaproteobacteria</taxon>
        <taxon>Hyphomicrobiales</taxon>
        <taxon>Alsobacteraceae</taxon>
        <taxon>Alsobacter</taxon>
    </lineage>
</organism>
<protein>
    <recommendedName>
        <fullName evidence="5">Secreted protein</fullName>
    </recommendedName>
</protein>
<evidence type="ECO:0000256" key="2">
    <source>
        <dbReference type="SAM" id="SignalP"/>
    </source>
</evidence>
<name>A0A917I6T0_9HYPH</name>
<dbReference type="EMBL" id="BMES01000001">
    <property type="protein sequence ID" value="GGH17288.1"/>
    <property type="molecule type" value="Genomic_DNA"/>
</dbReference>
<keyword evidence="2" id="KW-0732">Signal</keyword>
<evidence type="ECO:0000313" key="3">
    <source>
        <dbReference type="EMBL" id="GGH17288.1"/>
    </source>
</evidence>
<feature type="chain" id="PRO_5037494359" description="Secreted protein" evidence="2">
    <location>
        <begin position="23"/>
        <end position="90"/>
    </location>
</feature>
<evidence type="ECO:0008006" key="5">
    <source>
        <dbReference type="Google" id="ProtNLM"/>
    </source>
</evidence>
<evidence type="ECO:0000313" key="4">
    <source>
        <dbReference type="Proteomes" id="UP000603912"/>
    </source>
</evidence>
<feature type="signal peptide" evidence="2">
    <location>
        <begin position="1"/>
        <end position="22"/>
    </location>
</feature>
<comment type="caution">
    <text evidence="3">The sequence shown here is derived from an EMBL/GenBank/DDBJ whole genome shotgun (WGS) entry which is preliminary data.</text>
</comment>